<keyword evidence="1" id="KW-0175">Coiled coil</keyword>
<feature type="coiled-coil region" evidence="1">
    <location>
        <begin position="6"/>
        <end position="40"/>
    </location>
</feature>
<organism evidence="2 3">
    <name type="scientific">Paenibacillus zeisoli</name>
    <dbReference type="NCBI Taxonomy" id="2496267"/>
    <lineage>
        <taxon>Bacteria</taxon>
        <taxon>Bacillati</taxon>
        <taxon>Bacillota</taxon>
        <taxon>Bacilli</taxon>
        <taxon>Bacillales</taxon>
        <taxon>Paenibacillaceae</taxon>
        <taxon>Paenibacillus</taxon>
    </lineage>
</organism>
<accession>A0A3S1D366</accession>
<protein>
    <submittedName>
        <fullName evidence="2">Uncharacterized protein</fullName>
    </submittedName>
</protein>
<sequence length="62" mass="7672">MWSRWIEIILQRHRRKEADLDQASRRIALSIERYRSLSREIQTEVRKNHFAKNLIYRSSDED</sequence>
<comment type="caution">
    <text evidence="2">The sequence shown here is derived from an EMBL/GenBank/DDBJ whole genome shotgun (WGS) entry which is preliminary data.</text>
</comment>
<reference evidence="2 3" key="1">
    <citation type="submission" date="2018-12" db="EMBL/GenBank/DDBJ databases">
        <authorList>
            <person name="Sun L."/>
            <person name="Chen Z."/>
        </authorList>
    </citation>
    <scope>NUCLEOTIDE SEQUENCE [LARGE SCALE GENOMIC DNA]</scope>
    <source>
        <strain evidence="2 3">3-5-3</strain>
    </source>
</reference>
<dbReference type="EMBL" id="RZNX01000001">
    <property type="protein sequence ID" value="RUT35964.1"/>
    <property type="molecule type" value="Genomic_DNA"/>
</dbReference>
<dbReference type="RefSeq" id="WP_127197660.1">
    <property type="nucleotide sequence ID" value="NZ_RZNX01000001.1"/>
</dbReference>
<keyword evidence="3" id="KW-1185">Reference proteome</keyword>
<proteinExistence type="predicted"/>
<dbReference type="AlphaFoldDB" id="A0A3S1D366"/>
<evidence type="ECO:0000313" key="3">
    <source>
        <dbReference type="Proteomes" id="UP000272464"/>
    </source>
</evidence>
<dbReference type="OrthoDB" id="2637207at2"/>
<name>A0A3S1D366_9BACL</name>
<gene>
    <name evidence="2" type="ORF">EJP77_02905</name>
</gene>
<dbReference type="Proteomes" id="UP000272464">
    <property type="component" value="Unassembled WGS sequence"/>
</dbReference>
<evidence type="ECO:0000256" key="1">
    <source>
        <dbReference type="SAM" id="Coils"/>
    </source>
</evidence>
<evidence type="ECO:0000313" key="2">
    <source>
        <dbReference type="EMBL" id="RUT35964.1"/>
    </source>
</evidence>